<reference evidence="13" key="1">
    <citation type="journal article" date="2023" name="Insect Mol. Biol.">
        <title>Genome sequencing provides insights into the evolution of gene families encoding plant cell wall-degrading enzymes in longhorned beetles.</title>
        <authorList>
            <person name="Shin N.R."/>
            <person name="Okamura Y."/>
            <person name="Kirsch R."/>
            <person name="Pauchet Y."/>
        </authorList>
    </citation>
    <scope>NUCLEOTIDE SEQUENCE</scope>
    <source>
        <strain evidence="13">MMC_N1</strain>
    </source>
</reference>
<dbReference type="Gene3D" id="2.60.40.1730">
    <property type="entry name" value="tricorn interacting facor f3 domain"/>
    <property type="match status" value="1"/>
</dbReference>
<dbReference type="PANTHER" id="PTHR11533">
    <property type="entry name" value="PROTEASE M1 ZINC METALLOPROTEASE"/>
    <property type="match status" value="1"/>
</dbReference>
<comment type="subcellular location">
    <subcellularLocation>
        <location evidence="2">Cell membrane</location>
        <topology evidence="2">Lipid-anchor</topology>
        <topology evidence="2">GPI-anchor</topology>
    </subcellularLocation>
</comment>
<keyword evidence="8" id="KW-0862">Zinc</keyword>
<feature type="domain" description="Aminopeptidase N-like N-terminal" evidence="12">
    <location>
        <begin position="58"/>
        <end position="239"/>
    </location>
</feature>
<dbReference type="Pfam" id="PF01433">
    <property type="entry name" value="Peptidase_M1"/>
    <property type="match status" value="1"/>
</dbReference>
<keyword evidence="7" id="KW-0378">Hydrolase</keyword>
<dbReference type="SUPFAM" id="SSF63737">
    <property type="entry name" value="Leukotriene A4 hydrolase N-terminal domain"/>
    <property type="match status" value="1"/>
</dbReference>
<protein>
    <recommendedName>
        <fullName evidence="15">Peptidase M1 membrane alanine aminopeptidase domain-containing protein</fullName>
    </recommendedName>
</protein>
<comment type="cofactor">
    <cofactor evidence="1">
        <name>Zn(2+)</name>
        <dbReference type="ChEBI" id="CHEBI:29105"/>
    </cofactor>
</comment>
<dbReference type="Pfam" id="PF17900">
    <property type="entry name" value="Peptidase_M1_N"/>
    <property type="match status" value="1"/>
</dbReference>
<keyword evidence="4" id="KW-0336">GPI-anchor</keyword>
<gene>
    <name evidence="13" type="ORF">NQ317_015853</name>
</gene>
<dbReference type="InterPro" id="IPR014782">
    <property type="entry name" value="Peptidase_M1_dom"/>
</dbReference>
<evidence type="ECO:0000256" key="6">
    <source>
        <dbReference type="ARBA" id="ARBA00022723"/>
    </source>
</evidence>
<keyword evidence="14" id="KW-1185">Reference proteome</keyword>
<keyword evidence="10" id="KW-0449">Lipoprotein</keyword>
<dbReference type="PRINTS" id="PR00756">
    <property type="entry name" value="ALADIPTASE"/>
</dbReference>
<evidence type="ECO:0000256" key="9">
    <source>
        <dbReference type="ARBA" id="ARBA00023049"/>
    </source>
</evidence>
<evidence type="ECO:0000256" key="10">
    <source>
        <dbReference type="ARBA" id="ARBA00023288"/>
    </source>
</evidence>
<organism evidence="13 14">
    <name type="scientific">Molorchus minor</name>
    <dbReference type="NCBI Taxonomy" id="1323400"/>
    <lineage>
        <taxon>Eukaryota</taxon>
        <taxon>Metazoa</taxon>
        <taxon>Ecdysozoa</taxon>
        <taxon>Arthropoda</taxon>
        <taxon>Hexapoda</taxon>
        <taxon>Insecta</taxon>
        <taxon>Pterygota</taxon>
        <taxon>Neoptera</taxon>
        <taxon>Endopterygota</taxon>
        <taxon>Coleoptera</taxon>
        <taxon>Polyphaga</taxon>
        <taxon>Cucujiformia</taxon>
        <taxon>Chrysomeloidea</taxon>
        <taxon>Cerambycidae</taxon>
        <taxon>Lamiinae</taxon>
        <taxon>Monochamini</taxon>
        <taxon>Molorchus</taxon>
    </lineage>
</organism>
<dbReference type="InterPro" id="IPR001930">
    <property type="entry name" value="Peptidase_M1"/>
</dbReference>
<keyword evidence="6" id="KW-0479">Metal-binding</keyword>
<dbReference type="InterPro" id="IPR045357">
    <property type="entry name" value="Aminopeptidase_N-like_N"/>
</dbReference>
<dbReference type="InterPro" id="IPR042097">
    <property type="entry name" value="Aminopeptidase_N-like_N_sf"/>
</dbReference>
<comment type="similarity">
    <text evidence="3">Belongs to the peptidase M1 family.</text>
</comment>
<keyword evidence="5" id="KW-0645">Protease</keyword>
<dbReference type="InterPro" id="IPR050344">
    <property type="entry name" value="Peptidase_M1_aminopeptidases"/>
</dbReference>
<name>A0ABQ9J836_9CUCU</name>
<evidence type="ECO:0008006" key="15">
    <source>
        <dbReference type="Google" id="ProtNLM"/>
    </source>
</evidence>
<proteinExistence type="inferred from homology"/>
<evidence type="ECO:0000259" key="11">
    <source>
        <dbReference type="Pfam" id="PF01433"/>
    </source>
</evidence>
<accession>A0ABQ9J836</accession>
<evidence type="ECO:0000256" key="7">
    <source>
        <dbReference type="ARBA" id="ARBA00022801"/>
    </source>
</evidence>
<comment type="caution">
    <text evidence="13">The sequence shown here is derived from an EMBL/GenBank/DDBJ whole genome shotgun (WGS) entry which is preliminary data.</text>
</comment>
<keyword evidence="9" id="KW-0482">Metalloprotease</keyword>
<evidence type="ECO:0000256" key="4">
    <source>
        <dbReference type="ARBA" id="ARBA00022622"/>
    </source>
</evidence>
<dbReference type="Proteomes" id="UP001162164">
    <property type="component" value="Unassembled WGS sequence"/>
</dbReference>
<dbReference type="EMBL" id="JAPWTJ010001064">
    <property type="protein sequence ID" value="KAJ8974039.1"/>
    <property type="molecule type" value="Genomic_DNA"/>
</dbReference>
<evidence type="ECO:0000313" key="14">
    <source>
        <dbReference type="Proteomes" id="UP001162164"/>
    </source>
</evidence>
<evidence type="ECO:0000256" key="2">
    <source>
        <dbReference type="ARBA" id="ARBA00004609"/>
    </source>
</evidence>
<sequence>MKKSIPDALSYYRPPLVKMYKCILILASLSLSQSLIHNYKETIPSDSSIYRLTETLTPSFYNLSLSIDPNSDSFSGEVIITFEVSKNLTTDTILLHSDDSFINITSVTLNTDINCTAGSSNTVGIVTVNCSEGVEGSNNILRIHYVASFSSDGRGIIKRTYIDQGKEETLVESVFEPIYARRAFPCFDEPELRANFSIEVMYPSEYTVISNSPLSRTTSNSITLSIAEFVVTPKIPTYLVTILISKLQQANIESGDDLQFKVFTRADVANLTKTVGNYYSQILGKLGSYTELPYLSIGDSECYQVAIPDYSDGIGGFGVFKYREDNLLDDGEKTTKRATQNIILNIAYKLLHEWFGGDLSVNWWSDVWITEAIATYVAYSVANEIDDSFDFDKQFLVEVTQKAMHTDAYPFAQALSTNESTVDLNDNITNTLNGFSYQKGLAL</sequence>
<dbReference type="InterPro" id="IPR027268">
    <property type="entry name" value="Peptidase_M4/M1_CTD_sf"/>
</dbReference>
<evidence type="ECO:0000256" key="8">
    <source>
        <dbReference type="ARBA" id="ARBA00022833"/>
    </source>
</evidence>
<keyword evidence="4" id="KW-0472">Membrane</keyword>
<dbReference type="Gene3D" id="1.10.390.10">
    <property type="entry name" value="Neutral Protease Domain 2"/>
    <property type="match status" value="1"/>
</dbReference>
<keyword evidence="4" id="KW-0325">Glycoprotein</keyword>
<evidence type="ECO:0000313" key="13">
    <source>
        <dbReference type="EMBL" id="KAJ8974039.1"/>
    </source>
</evidence>
<evidence type="ECO:0000256" key="5">
    <source>
        <dbReference type="ARBA" id="ARBA00022670"/>
    </source>
</evidence>
<feature type="domain" description="Peptidase M1 membrane alanine aminopeptidase" evidence="11">
    <location>
        <begin position="301"/>
        <end position="442"/>
    </location>
</feature>
<evidence type="ECO:0000256" key="3">
    <source>
        <dbReference type="ARBA" id="ARBA00010136"/>
    </source>
</evidence>
<dbReference type="PANTHER" id="PTHR11533:SF301">
    <property type="entry name" value="AMINOPEPTIDASE"/>
    <property type="match status" value="1"/>
</dbReference>
<evidence type="ECO:0000259" key="12">
    <source>
        <dbReference type="Pfam" id="PF17900"/>
    </source>
</evidence>
<dbReference type="SUPFAM" id="SSF55486">
    <property type="entry name" value="Metalloproteases ('zincins'), catalytic domain"/>
    <property type="match status" value="1"/>
</dbReference>
<evidence type="ECO:0000256" key="1">
    <source>
        <dbReference type="ARBA" id="ARBA00001947"/>
    </source>
</evidence>